<reference evidence="1 2" key="1">
    <citation type="submission" date="2013-11" db="EMBL/GenBank/DDBJ databases">
        <title>Metagenomic analysis of a methanogenic consortium involved in long chain n-alkane degradation.</title>
        <authorList>
            <person name="Davidova I.A."/>
            <person name="Callaghan A.V."/>
            <person name="Wawrik B."/>
            <person name="Pruitt S."/>
            <person name="Marks C."/>
            <person name="Duncan K.E."/>
            <person name="Suflita J.M."/>
        </authorList>
    </citation>
    <scope>NUCLEOTIDE SEQUENCE [LARGE SCALE GENOMIC DNA]</scope>
    <source>
        <strain evidence="1 2">SPR</strain>
    </source>
</reference>
<dbReference type="EMBL" id="AZAC01000034">
    <property type="protein sequence ID" value="KIX12285.1"/>
    <property type="molecule type" value="Genomic_DNA"/>
</dbReference>
<protein>
    <submittedName>
        <fullName evidence="1">Uncharacterized protein</fullName>
    </submittedName>
</protein>
<dbReference type="InParanoid" id="A0A0D2JRZ3"/>
<dbReference type="Proteomes" id="UP000032233">
    <property type="component" value="Unassembled WGS sequence"/>
</dbReference>
<proteinExistence type="predicted"/>
<sequence length="97" mass="10860">MPRWDCFFDWPLVYVNAGKARQTQRDTGLQLPRKMHSPNLSNSKLLTEKEIVNQVWRIQTGSVQLGMAGFAVGQRGDLAKRRVTKKNTALGGHAAPL</sequence>
<name>A0A0D2JRZ3_9BACT</name>
<gene>
    <name evidence="1" type="ORF">X474_19990</name>
</gene>
<accession>A0A0D2JRZ3</accession>
<comment type="caution">
    <text evidence="1">The sequence shown here is derived from an EMBL/GenBank/DDBJ whole genome shotgun (WGS) entry which is preliminary data.</text>
</comment>
<dbReference type="AlphaFoldDB" id="A0A0D2JRZ3"/>
<evidence type="ECO:0000313" key="1">
    <source>
        <dbReference type="EMBL" id="KIX12285.1"/>
    </source>
</evidence>
<evidence type="ECO:0000313" key="2">
    <source>
        <dbReference type="Proteomes" id="UP000032233"/>
    </source>
</evidence>
<dbReference type="STRING" id="1429043.X474_19990"/>
<organism evidence="1 2">
    <name type="scientific">Dethiosulfatarculus sandiegensis</name>
    <dbReference type="NCBI Taxonomy" id="1429043"/>
    <lineage>
        <taxon>Bacteria</taxon>
        <taxon>Pseudomonadati</taxon>
        <taxon>Thermodesulfobacteriota</taxon>
        <taxon>Desulfarculia</taxon>
        <taxon>Desulfarculales</taxon>
        <taxon>Desulfarculaceae</taxon>
        <taxon>Dethiosulfatarculus</taxon>
    </lineage>
</organism>
<keyword evidence="2" id="KW-1185">Reference proteome</keyword>